<evidence type="ECO:0000259" key="7">
    <source>
        <dbReference type="Pfam" id="PF00150"/>
    </source>
</evidence>
<proteinExistence type="inferred from homology"/>
<accession>A0A1Y2FPF4</accession>
<reference evidence="8 9" key="1">
    <citation type="submission" date="2016-07" db="EMBL/GenBank/DDBJ databases">
        <title>Pervasive Adenine N6-methylation of Active Genes in Fungi.</title>
        <authorList>
            <consortium name="DOE Joint Genome Institute"/>
            <person name="Mondo S.J."/>
            <person name="Dannebaum R.O."/>
            <person name="Kuo R.C."/>
            <person name="Labutti K."/>
            <person name="Haridas S."/>
            <person name="Kuo A."/>
            <person name="Salamov A."/>
            <person name="Ahrendt S.R."/>
            <person name="Lipzen A."/>
            <person name="Sullivan W."/>
            <person name="Andreopoulos W.B."/>
            <person name="Clum A."/>
            <person name="Lindquist E."/>
            <person name="Daum C."/>
            <person name="Ramamoorthy G.K."/>
            <person name="Gryganskyi A."/>
            <person name="Culley D."/>
            <person name="Magnuson J.K."/>
            <person name="James T.Y."/>
            <person name="O'Malley M.A."/>
            <person name="Stajich J.E."/>
            <person name="Spatafora J.W."/>
            <person name="Visel A."/>
            <person name="Grigoriev I.V."/>
        </authorList>
    </citation>
    <scope>NUCLEOTIDE SEQUENCE [LARGE SCALE GENOMIC DNA]</scope>
    <source>
        <strain evidence="8 9">12-1054</strain>
    </source>
</reference>
<dbReference type="EMBL" id="MCFI01000005">
    <property type="protein sequence ID" value="ORY85086.1"/>
    <property type="molecule type" value="Genomic_DNA"/>
</dbReference>
<keyword evidence="4 6" id="KW-0378">Hydrolase</keyword>
<protein>
    <recommendedName>
        <fullName evidence="3">cellulase</fullName>
        <ecNumber evidence="3">3.2.1.4</ecNumber>
    </recommendedName>
</protein>
<dbReference type="GO" id="GO:0008810">
    <property type="term" value="F:cellulase activity"/>
    <property type="evidence" value="ECO:0007669"/>
    <property type="project" value="UniProtKB-EC"/>
</dbReference>
<evidence type="ECO:0000256" key="5">
    <source>
        <dbReference type="ARBA" id="ARBA00023295"/>
    </source>
</evidence>
<dbReference type="PANTHER" id="PTHR34142">
    <property type="entry name" value="ENDO-BETA-1,4-GLUCANASE A"/>
    <property type="match status" value="1"/>
</dbReference>
<dbReference type="InterPro" id="IPR017853">
    <property type="entry name" value="GH"/>
</dbReference>
<evidence type="ECO:0000313" key="8">
    <source>
        <dbReference type="EMBL" id="ORY85086.1"/>
    </source>
</evidence>
<dbReference type="Pfam" id="PF00150">
    <property type="entry name" value="Cellulase"/>
    <property type="match status" value="1"/>
</dbReference>
<dbReference type="AlphaFoldDB" id="A0A1Y2FPF4"/>
<sequence length="245" mass="25319">MSTLNDAINNVFAANGGAKVIIDLHCYGRRDGAVIGAGGPTIAQFADFWARVAALYKGNGNIIFGLINEPHDQDAATLFQIQQAAVKAIRNAGATSQPILLSAGEWSHVSGMQSNAAGLFDISDTGRSSKSLLWIDLHAYLDSDGSGTSRTCTTDQATSFASAASLLSSNGRQALVTEIGGSSEASCVKFLAQALDAIGSSPAQYLGWAGWSAGAFSTSYELSMVPNGDGSDQEITKVFARAGSA</sequence>
<dbReference type="InterPro" id="IPR001547">
    <property type="entry name" value="Glyco_hydro_5"/>
</dbReference>
<dbReference type="PANTHER" id="PTHR34142:SF5">
    <property type="entry name" value="CBM1 DOMAIN-CONTAINING PROTEIN"/>
    <property type="match status" value="1"/>
</dbReference>
<evidence type="ECO:0000256" key="1">
    <source>
        <dbReference type="ARBA" id="ARBA00000966"/>
    </source>
</evidence>
<name>A0A1Y2FPF4_PROLT</name>
<dbReference type="Gene3D" id="3.20.20.80">
    <property type="entry name" value="Glycosidases"/>
    <property type="match status" value="1"/>
</dbReference>
<dbReference type="RefSeq" id="XP_040726869.1">
    <property type="nucleotide sequence ID" value="XM_040868979.1"/>
</dbReference>
<gene>
    <name evidence="8" type="ORF">BCR37DRAFT_378138</name>
</gene>
<evidence type="ECO:0000313" key="9">
    <source>
        <dbReference type="Proteomes" id="UP000193685"/>
    </source>
</evidence>
<keyword evidence="9" id="KW-1185">Reference proteome</keyword>
<evidence type="ECO:0000256" key="6">
    <source>
        <dbReference type="RuleBase" id="RU361153"/>
    </source>
</evidence>
<comment type="catalytic activity">
    <reaction evidence="1">
        <text>Endohydrolysis of (1-&gt;4)-beta-D-glucosidic linkages in cellulose, lichenin and cereal beta-D-glucans.</text>
        <dbReference type="EC" id="3.2.1.4"/>
    </reaction>
</comment>
<dbReference type="GO" id="GO:0009251">
    <property type="term" value="P:glucan catabolic process"/>
    <property type="evidence" value="ECO:0007669"/>
    <property type="project" value="TreeGrafter"/>
</dbReference>
<dbReference type="OrthoDB" id="5823761at2759"/>
<dbReference type="STRING" id="56484.A0A1Y2FPF4"/>
<dbReference type="GeneID" id="63785578"/>
<dbReference type="PROSITE" id="PS00659">
    <property type="entry name" value="GLYCOSYL_HYDROL_F5"/>
    <property type="match status" value="1"/>
</dbReference>
<feature type="domain" description="Glycoside hydrolase family 5" evidence="7">
    <location>
        <begin position="13"/>
        <end position="213"/>
    </location>
</feature>
<dbReference type="InterPro" id="IPR018087">
    <property type="entry name" value="Glyco_hydro_5_CS"/>
</dbReference>
<comment type="caution">
    <text evidence="8">The sequence shown here is derived from an EMBL/GenBank/DDBJ whole genome shotgun (WGS) entry which is preliminary data.</text>
</comment>
<dbReference type="OMA" id="HIGIRIF"/>
<evidence type="ECO:0000256" key="2">
    <source>
        <dbReference type="ARBA" id="ARBA00005641"/>
    </source>
</evidence>
<dbReference type="EC" id="3.2.1.4" evidence="3"/>
<organism evidence="8 9">
    <name type="scientific">Protomyces lactucae-debilis</name>
    <dbReference type="NCBI Taxonomy" id="2754530"/>
    <lineage>
        <taxon>Eukaryota</taxon>
        <taxon>Fungi</taxon>
        <taxon>Dikarya</taxon>
        <taxon>Ascomycota</taxon>
        <taxon>Taphrinomycotina</taxon>
        <taxon>Taphrinomycetes</taxon>
        <taxon>Taphrinales</taxon>
        <taxon>Protomycetaceae</taxon>
        <taxon>Protomyces</taxon>
    </lineage>
</organism>
<keyword evidence="5 6" id="KW-0326">Glycosidase</keyword>
<dbReference type="SUPFAM" id="SSF51445">
    <property type="entry name" value="(Trans)glycosidases"/>
    <property type="match status" value="1"/>
</dbReference>
<evidence type="ECO:0000256" key="3">
    <source>
        <dbReference type="ARBA" id="ARBA00012601"/>
    </source>
</evidence>
<comment type="similarity">
    <text evidence="2 6">Belongs to the glycosyl hydrolase 5 (cellulase A) family.</text>
</comment>
<dbReference type="Proteomes" id="UP000193685">
    <property type="component" value="Unassembled WGS sequence"/>
</dbReference>
<evidence type="ECO:0000256" key="4">
    <source>
        <dbReference type="ARBA" id="ARBA00022801"/>
    </source>
</evidence>